<evidence type="ECO:0000256" key="6">
    <source>
        <dbReference type="ARBA" id="ARBA00022840"/>
    </source>
</evidence>
<dbReference type="Gene3D" id="3.40.50.300">
    <property type="entry name" value="P-loop containing nucleotide triphosphate hydrolases"/>
    <property type="match status" value="1"/>
</dbReference>
<evidence type="ECO:0000256" key="7">
    <source>
        <dbReference type="ARBA" id="ARBA00022989"/>
    </source>
</evidence>
<dbReference type="Gene3D" id="1.20.1560.10">
    <property type="entry name" value="ABC transporter type 1, transmembrane domain"/>
    <property type="match status" value="1"/>
</dbReference>
<evidence type="ECO:0000256" key="9">
    <source>
        <dbReference type="SAM" id="Phobius"/>
    </source>
</evidence>
<dbReference type="PATRIC" id="fig|360411.5.peg.2144"/>
<dbReference type="InterPro" id="IPR036640">
    <property type="entry name" value="ABC1_TM_sf"/>
</dbReference>
<feature type="transmembrane region" description="Helical" evidence="9">
    <location>
        <begin position="300"/>
        <end position="320"/>
    </location>
</feature>
<sequence>MFRILKYLKPFALPLILAILLLFVQANADLALPDYLSRIVNVGIQQGGVENGLPQAMRQTTMQHLGLFLTSTEKEQVLNAYRLVDQTDADFATLVKTYPLLAEEPVYVLSETDSAVLQKLEAPVAEGLLIVSGIEQVLKDPQQAQTLMPGMSFDLSRLPAGMDVFTLMANLPETQRDQIRQAVSQRFETIGGEKALVQAAARVVRSEYDALGMDTGQLQTNYILRVGGQMLLISLLSAAAIVLVGFLASRVAAGLARNLRHLLFERVMRFSSAEIEKFSIASLITRSTNDITQIQMVMMILIRMVFYAPIIGIGGIIRAVNKSAGMWWIIAVAVIALIGLISIVFAIATPKFKIIQSLVDRLNLIARENLSGMMVVRAFNRQKYEEQRFEEANVDLTRTSLFVNRVFVMVMPFMMIILNGVSVLILWIGAHQVAQSSMQVGDMMAFMQYVMQIVFAFMMLSFLFILFPRADVSANRVADVLETDITVVDPPQPKSFPEPFRGRIEFKNVSFRYPDAEENVLCNLNFVAEAGKTTAIIGTTGSGKSTVVNLIPRFYDVTDGAILIDGVDIREVRLSELRDKIGYIPQQSNLFSGTIESNLRYANEEAAEEILKQALEIAQASEFVLSAPEGLQAPVSQGGINYSGGQKQRLSIARALVKRAPIYIFDDSFSALDYRTDARLRRALKQSLKDSTVIIVSQRVATIKDADQILVLDEGEIICKGTHEELLEKCEVYREIALSQLKREEVMA</sequence>
<evidence type="ECO:0000313" key="13">
    <source>
        <dbReference type="Proteomes" id="UP000050514"/>
    </source>
</evidence>
<dbReference type="Pfam" id="PF00664">
    <property type="entry name" value="ABC_membrane"/>
    <property type="match status" value="1"/>
</dbReference>
<evidence type="ECO:0000259" key="11">
    <source>
        <dbReference type="PROSITE" id="PS50929"/>
    </source>
</evidence>
<dbReference type="GO" id="GO:0016887">
    <property type="term" value="F:ATP hydrolysis activity"/>
    <property type="evidence" value="ECO:0007669"/>
    <property type="project" value="InterPro"/>
</dbReference>
<comment type="subcellular location">
    <subcellularLocation>
        <location evidence="1">Cell membrane</location>
        <topology evidence="1">Multi-pass membrane protein</topology>
    </subcellularLocation>
</comment>
<keyword evidence="13" id="KW-1185">Reference proteome</keyword>
<dbReference type="InterPro" id="IPR003593">
    <property type="entry name" value="AAA+_ATPase"/>
</dbReference>
<dbReference type="OrthoDB" id="9771903at2"/>
<dbReference type="SUPFAM" id="SSF52540">
    <property type="entry name" value="P-loop containing nucleoside triphosphate hydrolases"/>
    <property type="match status" value="1"/>
</dbReference>
<evidence type="ECO:0000256" key="4">
    <source>
        <dbReference type="ARBA" id="ARBA00022692"/>
    </source>
</evidence>
<feature type="domain" description="ABC transmembrane type-1" evidence="11">
    <location>
        <begin position="217"/>
        <end position="469"/>
    </location>
</feature>
<evidence type="ECO:0000259" key="10">
    <source>
        <dbReference type="PROSITE" id="PS50893"/>
    </source>
</evidence>
<dbReference type="Pfam" id="PF00005">
    <property type="entry name" value="ABC_tran"/>
    <property type="match status" value="1"/>
</dbReference>
<feature type="transmembrane region" description="Helical" evidence="9">
    <location>
        <begin position="326"/>
        <end position="348"/>
    </location>
</feature>
<keyword evidence="6" id="KW-0067">ATP-binding</keyword>
<dbReference type="AlphaFoldDB" id="A0A0P6XQB4"/>
<dbReference type="InterPro" id="IPR003439">
    <property type="entry name" value="ABC_transporter-like_ATP-bd"/>
</dbReference>
<evidence type="ECO:0000256" key="3">
    <source>
        <dbReference type="ARBA" id="ARBA00022475"/>
    </source>
</evidence>
<accession>A0A0P6XQB4</accession>
<dbReference type="PANTHER" id="PTHR43394">
    <property type="entry name" value="ATP-DEPENDENT PERMEASE MDL1, MITOCHONDRIAL"/>
    <property type="match status" value="1"/>
</dbReference>
<feature type="domain" description="ABC transporter" evidence="10">
    <location>
        <begin position="504"/>
        <end position="739"/>
    </location>
</feature>
<keyword evidence="5" id="KW-0547">Nucleotide-binding</keyword>
<dbReference type="GO" id="GO:0005886">
    <property type="term" value="C:plasma membrane"/>
    <property type="evidence" value="ECO:0007669"/>
    <property type="project" value="UniProtKB-SubCell"/>
</dbReference>
<dbReference type="PROSITE" id="PS50929">
    <property type="entry name" value="ABC_TM1F"/>
    <property type="match status" value="1"/>
</dbReference>
<keyword evidence="7 9" id="KW-1133">Transmembrane helix</keyword>
<dbReference type="EMBL" id="LGHJ01000017">
    <property type="protein sequence ID" value="KPL74461.1"/>
    <property type="molecule type" value="Genomic_DNA"/>
</dbReference>
<dbReference type="InterPro" id="IPR027417">
    <property type="entry name" value="P-loop_NTPase"/>
</dbReference>
<dbReference type="RefSeq" id="WP_061918650.1">
    <property type="nucleotide sequence ID" value="NZ_DF967971.1"/>
</dbReference>
<evidence type="ECO:0000313" key="12">
    <source>
        <dbReference type="EMBL" id="KPL74461.1"/>
    </source>
</evidence>
<keyword evidence="3" id="KW-1003">Cell membrane</keyword>
<evidence type="ECO:0000256" key="1">
    <source>
        <dbReference type="ARBA" id="ARBA00004651"/>
    </source>
</evidence>
<dbReference type="PROSITE" id="PS00211">
    <property type="entry name" value="ABC_TRANSPORTER_1"/>
    <property type="match status" value="1"/>
</dbReference>
<keyword evidence="2" id="KW-0813">Transport</keyword>
<feature type="transmembrane region" description="Helical" evidence="9">
    <location>
        <begin position="406"/>
        <end position="429"/>
    </location>
</feature>
<dbReference type="FunFam" id="3.40.50.300:FF:000854">
    <property type="entry name" value="Multidrug ABC transporter ATP-binding protein"/>
    <property type="match status" value="1"/>
</dbReference>
<comment type="caution">
    <text evidence="12">The sequence shown here is derived from an EMBL/GenBank/DDBJ whole genome shotgun (WGS) entry which is preliminary data.</text>
</comment>
<dbReference type="Proteomes" id="UP000050514">
    <property type="component" value="Unassembled WGS sequence"/>
</dbReference>
<dbReference type="SUPFAM" id="SSF90123">
    <property type="entry name" value="ABC transporter transmembrane region"/>
    <property type="match status" value="1"/>
</dbReference>
<feature type="transmembrane region" description="Helical" evidence="9">
    <location>
        <begin position="230"/>
        <end position="253"/>
    </location>
</feature>
<reference evidence="12 13" key="1">
    <citation type="submission" date="2015-07" db="EMBL/GenBank/DDBJ databases">
        <title>Draft genome of Bellilinea caldifistulae DSM 17877.</title>
        <authorList>
            <person name="Hemp J."/>
            <person name="Ward L.M."/>
            <person name="Pace L.A."/>
            <person name="Fischer W.W."/>
        </authorList>
    </citation>
    <scope>NUCLEOTIDE SEQUENCE [LARGE SCALE GENOMIC DNA]</scope>
    <source>
        <strain evidence="12 13">GOMI-1</strain>
    </source>
</reference>
<dbReference type="InterPro" id="IPR011527">
    <property type="entry name" value="ABC1_TM_dom"/>
</dbReference>
<dbReference type="InterPro" id="IPR017871">
    <property type="entry name" value="ABC_transporter-like_CS"/>
</dbReference>
<dbReference type="STRING" id="360411.AC812_11600"/>
<name>A0A0P6XQB4_9CHLR</name>
<keyword evidence="4 9" id="KW-0812">Transmembrane</keyword>
<evidence type="ECO:0000256" key="5">
    <source>
        <dbReference type="ARBA" id="ARBA00022741"/>
    </source>
</evidence>
<dbReference type="PANTHER" id="PTHR43394:SF1">
    <property type="entry name" value="ATP-BINDING CASSETTE SUB-FAMILY B MEMBER 10, MITOCHONDRIAL"/>
    <property type="match status" value="1"/>
</dbReference>
<dbReference type="GO" id="GO:0015421">
    <property type="term" value="F:ABC-type oligopeptide transporter activity"/>
    <property type="evidence" value="ECO:0007669"/>
    <property type="project" value="TreeGrafter"/>
</dbReference>
<evidence type="ECO:0000256" key="8">
    <source>
        <dbReference type="ARBA" id="ARBA00023136"/>
    </source>
</evidence>
<evidence type="ECO:0000256" key="2">
    <source>
        <dbReference type="ARBA" id="ARBA00022448"/>
    </source>
</evidence>
<dbReference type="SMART" id="SM00382">
    <property type="entry name" value="AAA"/>
    <property type="match status" value="1"/>
</dbReference>
<keyword evidence="8 9" id="KW-0472">Membrane</keyword>
<feature type="transmembrane region" description="Helical" evidence="9">
    <location>
        <begin position="449"/>
        <end position="467"/>
    </location>
</feature>
<dbReference type="PROSITE" id="PS50893">
    <property type="entry name" value="ABC_TRANSPORTER_2"/>
    <property type="match status" value="1"/>
</dbReference>
<gene>
    <name evidence="12" type="ORF">AC812_11600</name>
</gene>
<dbReference type="GO" id="GO:0005524">
    <property type="term" value="F:ATP binding"/>
    <property type="evidence" value="ECO:0007669"/>
    <property type="project" value="UniProtKB-KW"/>
</dbReference>
<organism evidence="12 13">
    <name type="scientific">Bellilinea caldifistulae</name>
    <dbReference type="NCBI Taxonomy" id="360411"/>
    <lineage>
        <taxon>Bacteria</taxon>
        <taxon>Bacillati</taxon>
        <taxon>Chloroflexota</taxon>
        <taxon>Anaerolineae</taxon>
        <taxon>Anaerolineales</taxon>
        <taxon>Anaerolineaceae</taxon>
        <taxon>Bellilinea</taxon>
    </lineage>
</organism>
<dbReference type="CDD" id="cd18548">
    <property type="entry name" value="ABC_6TM_Tm287_like"/>
    <property type="match status" value="1"/>
</dbReference>
<proteinExistence type="predicted"/>
<dbReference type="InterPro" id="IPR039421">
    <property type="entry name" value="Type_1_exporter"/>
</dbReference>
<protein>
    <submittedName>
        <fullName evidence="12">ABC transporter</fullName>
    </submittedName>
</protein>